<dbReference type="GO" id="GO:0045121">
    <property type="term" value="C:membrane raft"/>
    <property type="evidence" value="ECO:0007669"/>
    <property type="project" value="UniProtKB-SubCell"/>
</dbReference>
<evidence type="ECO:0000256" key="14">
    <source>
        <dbReference type="ARBA" id="ARBA00022989"/>
    </source>
</evidence>
<evidence type="ECO:0000256" key="11">
    <source>
        <dbReference type="ARBA" id="ARBA00022692"/>
    </source>
</evidence>
<evidence type="ECO:0000256" key="13">
    <source>
        <dbReference type="ARBA" id="ARBA00022889"/>
    </source>
</evidence>
<comment type="subcellular location">
    <subcellularLocation>
        <location evidence="2">Apical cell membrane</location>
    </subcellularLocation>
    <subcellularLocation>
        <location evidence="6">Cell projection</location>
        <location evidence="6">Filopodium</location>
    </subcellularLocation>
    <subcellularLocation>
        <location evidence="7">Cell projection</location>
        <location evidence="7">Lamellipodium</location>
    </subcellularLocation>
    <subcellularLocation>
        <location evidence="1">Cell projection</location>
        <location evidence="1">Microvillus</location>
    </subcellularLocation>
    <subcellularLocation>
        <location evidence="4">Cell projection</location>
        <location evidence="4">Ruffle</location>
    </subcellularLocation>
    <subcellularLocation>
        <location evidence="3">Membrane raft</location>
    </subcellularLocation>
    <subcellularLocation>
        <location evidence="5">Membrane</location>
        <topology evidence="5">Single-pass type I membrane protein</topology>
    </subcellularLocation>
</comment>
<evidence type="ECO:0000256" key="10">
    <source>
        <dbReference type="ARBA" id="ARBA00022475"/>
    </source>
</evidence>
<evidence type="ECO:0000256" key="4">
    <source>
        <dbReference type="ARBA" id="ARBA00004466"/>
    </source>
</evidence>
<evidence type="ECO:0000256" key="16">
    <source>
        <dbReference type="ARBA" id="ARBA00023180"/>
    </source>
</evidence>
<keyword evidence="17" id="KW-0966">Cell projection</keyword>
<feature type="compositionally biased region" description="Low complexity" evidence="19">
    <location>
        <begin position="226"/>
        <end position="246"/>
    </location>
</feature>
<accession>A0A8C3KJW8</accession>
<evidence type="ECO:0000256" key="9">
    <source>
        <dbReference type="ARBA" id="ARBA00017371"/>
    </source>
</evidence>
<dbReference type="GO" id="GO:0007155">
    <property type="term" value="P:cell adhesion"/>
    <property type="evidence" value="ECO:0007669"/>
    <property type="project" value="UniProtKB-KW"/>
</dbReference>
<dbReference type="InterPro" id="IPR017403">
    <property type="entry name" value="PODXL"/>
</dbReference>
<evidence type="ECO:0000256" key="3">
    <source>
        <dbReference type="ARBA" id="ARBA00004285"/>
    </source>
</evidence>
<proteinExistence type="inferred from homology"/>
<feature type="compositionally biased region" description="Low complexity" evidence="19">
    <location>
        <begin position="257"/>
        <end position="273"/>
    </location>
</feature>
<dbReference type="GO" id="GO:0016477">
    <property type="term" value="P:cell migration"/>
    <property type="evidence" value="ECO:0007669"/>
    <property type="project" value="InterPro"/>
</dbReference>
<evidence type="ECO:0000313" key="21">
    <source>
        <dbReference type="Ensembl" id="ENSCPGP00000024407.1"/>
    </source>
</evidence>
<keyword evidence="15 20" id="KW-0472">Membrane</keyword>
<feature type="compositionally biased region" description="Low complexity" evidence="19">
    <location>
        <begin position="15"/>
        <end position="29"/>
    </location>
</feature>
<feature type="compositionally biased region" description="Low complexity" evidence="19">
    <location>
        <begin position="113"/>
        <end position="164"/>
    </location>
</feature>
<feature type="compositionally biased region" description="Polar residues" evidence="19">
    <location>
        <begin position="69"/>
        <end position="85"/>
    </location>
</feature>
<dbReference type="Ensembl" id="ENSCPGT00000026661.1">
    <property type="protein sequence ID" value="ENSCPGP00000024407.1"/>
    <property type="gene ID" value="ENSCPGG00000016829.1"/>
</dbReference>
<evidence type="ECO:0000313" key="22">
    <source>
        <dbReference type="Proteomes" id="UP000694419"/>
    </source>
</evidence>
<feature type="region of interest" description="Disordered" evidence="19">
    <location>
        <begin position="1"/>
        <end position="330"/>
    </location>
</feature>
<feature type="compositionally biased region" description="Pro residues" evidence="19">
    <location>
        <begin position="102"/>
        <end position="112"/>
    </location>
</feature>
<dbReference type="GO" id="GO:0033634">
    <property type="term" value="P:positive regulation of cell-cell adhesion mediated by integrin"/>
    <property type="evidence" value="ECO:0007669"/>
    <property type="project" value="TreeGrafter"/>
</dbReference>
<dbReference type="PANTHER" id="PTHR12067:SF5">
    <property type="entry name" value="PODOCALYXIN"/>
    <property type="match status" value="1"/>
</dbReference>
<evidence type="ECO:0000256" key="2">
    <source>
        <dbReference type="ARBA" id="ARBA00004221"/>
    </source>
</evidence>
<keyword evidence="10" id="KW-1003">Cell membrane</keyword>
<evidence type="ECO:0000256" key="8">
    <source>
        <dbReference type="ARBA" id="ARBA00007029"/>
    </source>
</evidence>
<dbReference type="GO" id="GO:0016324">
    <property type="term" value="C:apical plasma membrane"/>
    <property type="evidence" value="ECO:0007669"/>
    <property type="project" value="UniProtKB-SubCell"/>
</dbReference>
<dbReference type="GO" id="GO:0030175">
    <property type="term" value="C:filopodium"/>
    <property type="evidence" value="ECO:0007669"/>
    <property type="project" value="UniProtKB-SubCell"/>
</dbReference>
<evidence type="ECO:0000256" key="12">
    <source>
        <dbReference type="ARBA" id="ARBA00022729"/>
    </source>
</evidence>
<keyword evidence="12" id="KW-0732">Signal</keyword>
<protein>
    <recommendedName>
        <fullName evidence="9">Podocalyxin</fullName>
    </recommendedName>
    <alternativeName>
        <fullName evidence="18">Podocalyxin-like protein 1</fullName>
    </alternativeName>
</protein>
<keyword evidence="22" id="KW-1185">Reference proteome</keyword>
<reference evidence="21" key="1">
    <citation type="submission" date="2025-08" db="UniProtKB">
        <authorList>
            <consortium name="Ensembl"/>
        </authorList>
    </citation>
    <scope>IDENTIFICATION</scope>
</reference>
<dbReference type="Proteomes" id="UP000694419">
    <property type="component" value="Unplaced"/>
</dbReference>
<evidence type="ECO:0000256" key="15">
    <source>
        <dbReference type="ARBA" id="ARBA00023136"/>
    </source>
</evidence>
<name>A0A8C3KJW8_9CHAR</name>
<feature type="compositionally biased region" description="Polar residues" evidence="19">
    <location>
        <begin position="294"/>
        <end position="330"/>
    </location>
</feature>
<evidence type="ECO:0000256" key="7">
    <source>
        <dbReference type="ARBA" id="ARBA00004510"/>
    </source>
</evidence>
<sequence>MQTTTAKPEENGQITTTSTSKMQETTTTSNSENKPSASVTPPAADQVITTTNNPGNTPPAPVVSPATPQETTPTSSLGNPSSTPVTAPAADQGTTTTANLGNPPPATTPSPHQPQQTSTMTTSGASAAISAATSSVAQQKTVPPASSGSSAATTAVTPVPTHASGPPTTPGGLATAVRPDPSVGTQGRQPVSQLTSTAASTGVPTSSHAPGLKDHSVSSPTSVTKQPQSSPGSPGQGLTSSTTPGSIKTSVTPFHGSVSPTASKASASSSPGSIHKVSEATTPTLEADQRRPASVSTKPTSTDPARAQPSAQAPGDQTASSCPGHQHPTLWTSSQNEVICEDQVQNNWPMIYLKEAKSCAEWRTASMNISFFESFCSTGQHAFNASRDTCTVMLTSHEPYSQQWAVRAMVHFPLDPENVFKELKEKDKLEELGIANTTYDKMEREMVINDEFSTPLIITIVTLAGSLLLIAAIYGCCHQRFSQKKDQHIHPDLPGFDDGHVALIFNQRLTEELQTMENGYHDNPTLEVMETSSEMQEKKVNLNGELGDSWIVPLDTLMKEDLEEEEDTHL</sequence>
<evidence type="ECO:0000256" key="6">
    <source>
        <dbReference type="ARBA" id="ARBA00004486"/>
    </source>
</evidence>
<dbReference type="GO" id="GO:0022408">
    <property type="term" value="P:negative regulation of cell-cell adhesion"/>
    <property type="evidence" value="ECO:0007669"/>
    <property type="project" value="TreeGrafter"/>
</dbReference>
<keyword evidence="13" id="KW-0130">Cell adhesion</keyword>
<evidence type="ECO:0000256" key="18">
    <source>
        <dbReference type="ARBA" id="ARBA00031141"/>
    </source>
</evidence>
<evidence type="ECO:0000256" key="20">
    <source>
        <dbReference type="SAM" id="Phobius"/>
    </source>
</evidence>
<dbReference type="PANTHER" id="PTHR12067">
    <property type="entry name" value="PODOCALYXIN"/>
    <property type="match status" value="1"/>
</dbReference>
<dbReference type="GO" id="GO:0031528">
    <property type="term" value="C:microvillus membrane"/>
    <property type="evidence" value="ECO:0007669"/>
    <property type="project" value="TreeGrafter"/>
</dbReference>
<keyword evidence="11 20" id="KW-0812">Transmembrane</keyword>
<organism evidence="21 22">
    <name type="scientific">Calidris pygmaea</name>
    <name type="common">Spoon-billed sandpiper</name>
    <dbReference type="NCBI Taxonomy" id="425635"/>
    <lineage>
        <taxon>Eukaryota</taxon>
        <taxon>Metazoa</taxon>
        <taxon>Chordata</taxon>
        <taxon>Craniata</taxon>
        <taxon>Vertebrata</taxon>
        <taxon>Euteleostomi</taxon>
        <taxon>Archelosauria</taxon>
        <taxon>Archosauria</taxon>
        <taxon>Dinosauria</taxon>
        <taxon>Saurischia</taxon>
        <taxon>Theropoda</taxon>
        <taxon>Coelurosauria</taxon>
        <taxon>Aves</taxon>
        <taxon>Neognathae</taxon>
        <taxon>Neoaves</taxon>
        <taxon>Charadriiformes</taxon>
        <taxon>Scolopacidae</taxon>
        <taxon>Calidris</taxon>
    </lineage>
</organism>
<dbReference type="Pfam" id="PF06365">
    <property type="entry name" value="CD34_antigen"/>
    <property type="match status" value="2"/>
</dbReference>
<dbReference type="GO" id="GO:0032534">
    <property type="term" value="P:regulation of microvillus assembly"/>
    <property type="evidence" value="ECO:0007669"/>
    <property type="project" value="TreeGrafter"/>
</dbReference>
<dbReference type="AlphaFoldDB" id="A0A8C3KJW8"/>
<feature type="compositionally biased region" description="Polar residues" evidence="19">
    <location>
        <begin position="30"/>
        <end position="39"/>
    </location>
</feature>
<feature type="compositionally biased region" description="Polar residues" evidence="19">
    <location>
        <begin position="183"/>
        <end position="208"/>
    </location>
</feature>
<reference evidence="21" key="2">
    <citation type="submission" date="2025-09" db="UniProtKB">
        <authorList>
            <consortium name="Ensembl"/>
        </authorList>
    </citation>
    <scope>IDENTIFICATION</scope>
</reference>
<dbReference type="InterPro" id="IPR013836">
    <property type="entry name" value="CD34/Podocalyxin"/>
</dbReference>
<dbReference type="GO" id="GO:0001726">
    <property type="term" value="C:ruffle"/>
    <property type="evidence" value="ECO:0007669"/>
    <property type="project" value="UniProtKB-SubCell"/>
</dbReference>
<keyword evidence="16" id="KW-0325">Glycoprotein</keyword>
<comment type="similarity">
    <text evidence="8">Belongs to the podocalyxin family.</text>
</comment>
<evidence type="ECO:0000256" key="5">
    <source>
        <dbReference type="ARBA" id="ARBA00004479"/>
    </source>
</evidence>
<dbReference type="GO" id="GO:0030027">
    <property type="term" value="C:lamellipodium"/>
    <property type="evidence" value="ECO:0007669"/>
    <property type="project" value="UniProtKB-SubCell"/>
</dbReference>
<evidence type="ECO:0000256" key="1">
    <source>
        <dbReference type="ARBA" id="ARBA00004105"/>
    </source>
</evidence>
<keyword evidence="14 20" id="KW-1133">Transmembrane helix</keyword>
<evidence type="ECO:0000256" key="17">
    <source>
        <dbReference type="ARBA" id="ARBA00023273"/>
    </source>
</evidence>
<feature type="transmembrane region" description="Helical" evidence="20">
    <location>
        <begin position="456"/>
        <end position="477"/>
    </location>
</feature>
<evidence type="ECO:0000256" key="19">
    <source>
        <dbReference type="SAM" id="MobiDB-lite"/>
    </source>
</evidence>